<keyword evidence="2" id="KW-1185">Reference proteome</keyword>
<dbReference type="AlphaFoldDB" id="A0A7J7FQS7"/>
<dbReference type="Proteomes" id="UP000593564">
    <property type="component" value="Unassembled WGS sequence"/>
</dbReference>
<accession>A0A7J7FQS7</accession>
<gene>
    <name evidence="1" type="ORF">HYC85_031523</name>
</gene>
<dbReference type="EMBL" id="JACBKZ010000015">
    <property type="protein sequence ID" value="KAF5930650.1"/>
    <property type="molecule type" value="Genomic_DNA"/>
</dbReference>
<name>A0A7J7FQS7_CAMSI</name>
<protein>
    <submittedName>
        <fullName evidence="1">Uncharacterized protein</fullName>
    </submittedName>
</protein>
<evidence type="ECO:0000313" key="2">
    <source>
        <dbReference type="Proteomes" id="UP000593564"/>
    </source>
</evidence>
<evidence type="ECO:0000313" key="1">
    <source>
        <dbReference type="EMBL" id="KAF5930650.1"/>
    </source>
</evidence>
<reference evidence="1 2" key="2">
    <citation type="submission" date="2020-07" db="EMBL/GenBank/DDBJ databases">
        <title>Genome assembly of wild tea tree DASZ reveals pedigree and selection history of tea varieties.</title>
        <authorList>
            <person name="Zhang W."/>
        </authorList>
    </citation>
    <scope>NUCLEOTIDE SEQUENCE [LARGE SCALE GENOMIC DNA]</scope>
    <source>
        <strain evidence="2">cv. G240</strain>
        <tissue evidence="1">Leaf</tissue>
    </source>
</reference>
<organism evidence="1 2">
    <name type="scientific">Camellia sinensis</name>
    <name type="common">Tea plant</name>
    <name type="synonym">Thea sinensis</name>
    <dbReference type="NCBI Taxonomy" id="4442"/>
    <lineage>
        <taxon>Eukaryota</taxon>
        <taxon>Viridiplantae</taxon>
        <taxon>Streptophyta</taxon>
        <taxon>Embryophyta</taxon>
        <taxon>Tracheophyta</taxon>
        <taxon>Spermatophyta</taxon>
        <taxon>Magnoliopsida</taxon>
        <taxon>eudicotyledons</taxon>
        <taxon>Gunneridae</taxon>
        <taxon>Pentapetalae</taxon>
        <taxon>asterids</taxon>
        <taxon>Ericales</taxon>
        <taxon>Theaceae</taxon>
        <taxon>Camellia</taxon>
    </lineage>
</organism>
<reference evidence="2" key="1">
    <citation type="journal article" date="2020" name="Nat. Commun.">
        <title>Genome assembly of wild tea tree DASZ reveals pedigree and selection history of tea varieties.</title>
        <authorList>
            <person name="Zhang W."/>
            <person name="Zhang Y."/>
            <person name="Qiu H."/>
            <person name="Guo Y."/>
            <person name="Wan H."/>
            <person name="Zhang X."/>
            <person name="Scossa F."/>
            <person name="Alseekh S."/>
            <person name="Zhang Q."/>
            <person name="Wang P."/>
            <person name="Xu L."/>
            <person name="Schmidt M.H."/>
            <person name="Jia X."/>
            <person name="Li D."/>
            <person name="Zhu A."/>
            <person name="Guo F."/>
            <person name="Chen W."/>
            <person name="Ni D."/>
            <person name="Usadel B."/>
            <person name="Fernie A.R."/>
            <person name="Wen W."/>
        </authorList>
    </citation>
    <scope>NUCLEOTIDE SEQUENCE [LARGE SCALE GENOMIC DNA]</scope>
    <source>
        <strain evidence="2">cv. G240</strain>
    </source>
</reference>
<proteinExistence type="predicted"/>
<comment type="caution">
    <text evidence="1">The sequence shown here is derived from an EMBL/GenBank/DDBJ whole genome shotgun (WGS) entry which is preliminary data.</text>
</comment>
<sequence>MLSYENVVRHLERKTRHFNLKRPAFGISQSTLPTKKIFFLSVKNRNHVDSLL</sequence>